<organism evidence="6 7">
    <name type="scientific">Nakamurella alba</name>
    <dbReference type="NCBI Taxonomy" id="2665158"/>
    <lineage>
        <taxon>Bacteria</taxon>
        <taxon>Bacillati</taxon>
        <taxon>Actinomycetota</taxon>
        <taxon>Actinomycetes</taxon>
        <taxon>Nakamurellales</taxon>
        <taxon>Nakamurellaceae</taxon>
        <taxon>Nakamurella</taxon>
    </lineage>
</organism>
<reference evidence="6 7" key="1">
    <citation type="submission" date="2019-11" db="EMBL/GenBank/DDBJ databases">
        <authorList>
            <person name="Jiang L.-Q."/>
        </authorList>
    </citation>
    <scope>NUCLEOTIDE SEQUENCE [LARGE SCALE GENOMIC DNA]</scope>
    <source>
        <strain evidence="6 7">YIM 132087</strain>
    </source>
</reference>
<dbReference type="PANTHER" id="PTHR37817:SF1">
    <property type="entry name" value="N-ACETYLTRANSFERASE EIS"/>
    <property type="match status" value="1"/>
</dbReference>
<keyword evidence="2 4" id="KW-0808">Transferase</keyword>
<dbReference type="Pfam" id="PF17668">
    <property type="entry name" value="Acetyltransf_17"/>
    <property type="match status" value="1"/>
</dbReference>
<feature type="binding site" evidence="4">
    <location>
        <begin position="93"/>
        <end position="98"/>
    </location>
    <ligand>
        <name>acetyl-CoA</name>
        <dbReference type="ChEBI" id="CHEBI:57288"/>
    </ligand>
</feature>
<keyword evidence="3 4" id="KW-0012">Acyltransferase</keyword>
<dbReference type="RefSeq" id="WP_154769604.1">
    <property type="nucleotide sequence ID" value="NZ_WLYK01000006.1"/>
</dbReference>
<comment type="caution">
    <text evidence="4">Lacks conserved residue(s) required for the propagation of feature annotation.</text>
</comment>
<dbReference type="Proteomes" id="UP000460221">
    <property type="component" value="Unassembled WGS sequence"/>
</dbReference>
<comment type="caution">
    <text evidence="6">The sequence shown here is derived from an EMBL/GenBank/DDBJ whole genome shotgun (WGS) entry which is preliminary data.</text>
</comment>
<evidence type="ECO:0000256" key="3">
    <source>
        <dbReference type="ARBA" id="ARBA00023315"/>
    </source>
</evidence>
<evidence type="ECO:0000259" key="5">
    <source>
        <dbReference type="PROSITE" id="PS51186"/>
    </source>
</evidence>
<dbReference type="GO" id="GO:0030649">
    <property type="term" value="P:aminoglycoside antibiotic catabolic process"/>
    <property type="evidence" value="ECO:0007669"/>
    <property type="project" value="TreeGrafter"/>
</dbReference>
<dbReference type="InterPro" id="IPR022902">
    <property type="entry name" value="NAcTrfase_Eis"/>
</dbReference>
<name>A0A7K1FN97_9ACTN</name>
<dbReference type="Pfam" id="PF13527">
    <property type="entry name" value="Acetyltransf_9"/>
    <property type="match status" value="1"/>
</dbReference>
<gene>
    <name evidence="6" type="ORF">GIS00_17040</name>
</gene>
<dbReference type="PANTHER" id="PTHR37817">
    <property type="entry name" value="N-ACETYLTRANSFERASE EIS"/>
    <property type="match status" value="1"/>
</dbReference>
<keyword evidence="7" id="KW-1185">Reference proteome</keyword>
<protein>
    <submittedName>
        <fullName evidence="6">GNAT family N-acetyltransferase</fullName>
    </submittedName>
</protein>
<comment type="subunit">
    <text evidence="4">Homohexamer; trimer of dimers.</text>
</comment>
<dbReference type="Gene3D" id="3.40.630.30">
    <property type="match status" value="2"/>
</dbReference>
<dbReference type="InterPro" id="IPR041380">
    <property type="entry name" value="Acetyltransf_17"/>
</dbReference>
<evidence type="ECO:0000256" key="1">
    <source>
        <dbReference type="ARBA" id="ARBA00009213"/>
    </source>
</evidence>
<dbReference type="NCBIfam" id="NF002367">
    <property type="entry name" value="PRK01346.1-4"/>
    <property type="match status" value="1"/>
</dbReference>
<dbReference type="HAMAP" id="MF_01812">
    <property type="entry name" value="Eis"/>
    <property type="match status" value="1"/>
</dbReference>
<dbReference type="SUPFAM" id="SSF55718">
    <property type="entry name" value="SCP-like"/>
    <property type="match status" value="1"/>
</dbReference>
<evidence type="ECO:0000256" key="4">
    <source>
        <dbReference type="HAMAP-Rule" id="MF_01812"/>
    </source>
</evidence>
<evidence type="ECO:0000313" key="6">
    <source>
        <dbReference type="EMBL" id="MTD15641.1"/>
    </source>
</evidence>
<dbReference type="PROSITE" id="PS51186">
    <property type="entry name" value="GNAT"/>
    <property type="match status" value="1"/>
</dbReference>
<dbReference type="Pfam" id="PF13530">
    <property type="entry name" value="SCP2_2"/>
    <property type="match status" value="1"/>
</dbReference>
<evidence type="ECO:0000313" key="7">
    <source>
        <dbReference type="Proteomes" id="UP000460221"/>
    </source>
</evidence>
<comment type="similarity">
    <text evidence="1 4">Belongs to the acetyltransferase Eis family.</text>
</comment>
<dbReference type="SUPFAM" id="SSF55729">
    <property type="entry name" value="Acyl-CoA N-acyltransferases (Nat)"/>
    <property type="match status" value="1"/>
</dbReference>
<dbReference type="CDD" id="cd04301">
    <property type="entry name" value="NAT_SF"/>
    <property type="match status" value="1"/>
</dbReference>
<proteinExistence type="inferred from homology"/>
<dbReference type="Gene3D" id="3.30.1050.10">
    <property type="entry name" value="SCP2 sterol-binding domain"/>
    <property type="match status" value="1"/>
</dbReference>
<dbReference type="InterPro" id="IPR025559">
    <property type="entry name" value="Eis_dom"/>
</dbReference>
<dbReference type="InterPro" id="IPR000182">
    <property type="entry name" value="GNAT_dom"/>
</dbReference>
<sequence length="411" mass="44442">MSPDAAIDVRTITPDEVPAWVAALNTGFQNASGDADAEARRPSIDPDRTIGAFDGDRVVATFRSFPTELTLPGTAEITVSAITAVSTTATHRRRGLARRMMAHDLTAAKERGEPGAALIAAEWPIYGRFGFGMGTETQGWRVDTSVARIARPVAGRTRMIDAAETRRLAPEIFDRHRRHSPGEINRTPQLWDVVLGVVHYPSWGEPTKKFSVLAEDEAGTPIGLARYTFADKWTDRRPAGTITIDGFISTGPEATSLLWEYLIGIDWATTVVQDMGRTDDLLPWLLTDHRHAAVTERGDHLWWRPLDVPAVLSARSYPNPGTLVLEVTDPMGLTGGRFRLEGGPQGGSCTPTTESADITLGIGALSAAALGTVRPSLLAAAGQVDEHTARGLVKADDLLRCRKTPYCSVGF</sequence>
<feature type="active site" description="Proton donor" evidence="4">
    <location>
        <position position="126"/>
    </location>
</feature>
<dbReference type="GO" id="GO:0034069">
    <property type="term" value="F:aminoglycoside N-acetyltransferase activity"/>
    <property type="evidence" value="ECO:0007669"/>
    <property type="project" value="TreeGrafter"/>
</dbReference>
<dbReference type="AlphaFoldDB" id="A0A7K1FN97"/>
<dbReference type="InterPro" id="IPR036527">
    <property type="entry name" value="SCP2_sterol-bd_dom_sf"/>
</dbReference>
<feature type="domain" description="N-acetyltransferase" evidence="5">
    <location>
        <begin position="7"/>
        <end position="152"/>
    </location>
</feature>
<dbReference type="EMBL" id="WLYK01000006">
    <property type="protein sequence ID" value="MTD15641.1"/>
    <property type="molecule type" value="Genomic_DNA"/>
</dbReference>
<accession>A0A7K1FN97</accession>
<dbReference type="InterPro" id="IPR051554">
    <property type="entry name" value="Acetyltransferase_Eis"/>
</dbReference>
<evidence type="ECO:0000256" key="2">
    <source>
        <dbReference type="ARBA" id="ARBA00022679"/>
    </source>
</evidence>
<dbReference type="InterPro" id="IPR016181">
    <property type="entry name" value="Acyl_CoA_acyltransferase"/>
</dbReference>
<feature type="active site" description="Proton acceptor; via carboxylate" evidence="4">
    <location>
        <position position="411"/>
    </location>
</feature>